<dbReference type="Pfam" id="PF09261">
    <property type="entry name" value="Alpha-mann_mid"/>
    <property type="match status" value="1"/>
</dbReference>
<dbReference type="InterPro" id="IPR011330">
    <property type="entry name" value="Glyco_hydro/deAcase_b/a-brl"/>
</dbReference>
<dbReference type="InterPro" id="IPR011682">
    <property type="entry name" value="Glyco_hydro_38_C"/>
</dbReference>
<dbReference type="PANTHER" id="PTHR46017:SF1">
    <property type="entry name" value="ALPHA-MANNOSIDASE 2C1"/>
    <property type="match status" value="1"/>
</dbReference>
<dbReference type="InterPro" id="IPR015341">
    <property type="entry name" value="Glyco_hydro_38_cen"/>
</dbReference>
<feature type="domain" description="Glycoside hydrolase family 38 central" evidence="9">
    <location>
        <begin position="634"/>
        <end position="713"/>
    </location>
</feature>
<dbReference type="GO" id="GO:0000329">
    <property type="term" value="C:fungal-type vacuole membrane"/>
    <property type="evidence" value="ECO:0007669"/>
    <property type="project" value="EnsemblFungi"/>
</dbReference>
<organism evidence="10 11">
    <name type="scientific">Hyphopichia burtonii NRRL Y-1933</name>
    <dbReference type="NCBI Taxonomy" id="984485"/>
    <lineage>
        <taxon>Eukaryota</taxon>
        <taxon>Fungi</taxon>
        <taxon>Dikarya</taxon>
        <taxon>Ascomycota</taxon>
        <taxon>Saccharomycotina</taxon>
        <taxon>Pichiomycetes</taxon>
        <taxon>Debaryomycetaceae</taxon>
        <taxon>Hyphopichia</taxon>
    </lineage>
</organism>
<evidence type="ECO:0000256" key="1">
    <source>
        <dbReference type="ARBA" id="ARBA00000365"/>
    </source>
</evidence>
<dbReference type="GO" id="GO:0009313">
    <property type="term" value="P:oligosaccharide catabolic process"/>
    <property type="evidence" value="ECO:0007669"/>
    <property type="project" value="EnsemblFungi"/>
</dbReference>
<evidence type="ECO:0000256" key="3">
    <source>
        <dbReference type="ARBA" id="ARBA00012752"/>
    </source>
</evidence>
<protein>
    <recommendedName>
        <fullName evidence="8">Alpha-mannosidase</fullName>
        <ecNumber evidence="3">3.2.1.24</ecNumber>
    </recommendedName>
</protein>
<evidence type="ECO:0000256" key="6">
    <source>
        <dbReference type="ARBA" id="ARBA00023295"/>
    </source>
</evidence>
<keyword evidence="6" id="KW-0326">Glycosidase</keyword>
<dbReference type="FunFam" id="3.20.110.10:FF:000002">
    <property type="entry name" value="alpha-mannosidase 2C1 isoform X1"/>
    <property type="match status" value="1"/>
</dbReference>
<dbReference type="STRING" id="984485.A0A1E4RRX3"/>
<keyword evidence="11" id="KW-1185">Reference proteome</keyword>
<dbReference type="SUPFAM" id="SSF88688">
    <property type="entry name" value="Families 57/38 glycoside transferase middle domain"/>
    <property type="match status" value="1"/>
</dbReference>
<keyword evidence="5" id="KW-0378">Hydrolase</keyword>
<dbReference type="InterPro" id="IPR037094">
    <property type="entry name" value="Glyco_hydro_38_cen_sf"/>
</dbReference>
<evidence type="ECO:0000256" key="8">
    <source>
        <dbReference type="ARBA" id="ARBA00071615"/>
    </source>
</evidence>
<keyword evidence="4" id="KW-0479">Metal-binding</keyword>
<evidence type="ECO:0000256" key="5">
    <source>
        <dbReference type="ARBA" id="ARBA00022801"/>
    </source>
</evidence>
<evidence type="ECO:0000259" key="9">
    <source>
        <dbReference type="SMART" id="SM00872"/>
    </source>
</evidence>
<dbReference type="InterPro" id="IPR028995">
    <property type="entry name" value="Glyco_hydro_57/38_cen_sf"/>
</dbReference>
<dbReference type="AlphaFoldDB" id="A0A1E4RRX3"/>
<dbReference type="GO" id="GO:0046872">
    <property type="term" value="F:metal ion binding"/>
    <property type="evidence" value="ECO:0007669"/>
    <property type="project" value="UniProtKB-KW"/>
</dbReference>
<dbReference type="GO" id="GO:0042149">
    <property type="term" value="P:cellular response to glucose starvation"/>
    <property type="evidence" value="ECO:0007669"/>
    <property type="project" value="EnsemblFungi"/>
</dbReference>
<dbReference type="SUPFAM" id="SSF54897">
    <property type="entry name" value="Protease propeptides/inhibitors"/>
    <property type="match status" value="1"/>
</dbReference>
<dbReference type="GO" id="GO:0019309">
    <property type="term" value="P:mannose catabolic process"/>
    <property type="evidence" value="ECO:0007669"/>
    <property type="project" value="EnsemblFungi"/>
</dbReference>
<dbReference type="GO" id="GO:0030246">
    <property type="term" value="F:carbohydrate binding"/>
    <property type="evidence" value="ECO:0007669"/>
    <property type="project" value="InterPro"/>
</dbReference>
<name>A0A1E4RRX3_9ASCO</name>
<dbReference type="Gene3D" id="3.30.70.80">
    <property type="entry name" value="Peptidase S8 propeptide/proteinase inhibitor I9"/>
    <property type="match status" value="1"/>
</dbReference>
<dbReference type="GO" id="GO:0004559">
    <property type="term" value="F:alpha-mannosidase activity"/>
    <property type="evidence" value="ECO:0007669"/>
    <property type="project" value="UniProtKB-EC"/>
</dbReference>
<comment type="similarity">
    <text evidence="2">Belongs to the glycosyl hydrolase 38 family.</text>
</comment>
<comment type="function">
    <text evidence="7">Degrades free oligosaccharides in the vacuole.</text>
</comment>
<dbReference type="Proteomes" id="UP000095085">
    <property type="component" value="Unassembled WGS sequence"/>
</dbReference>
<evidence type="ECO:0000313" key="11">
    <source>
        <dbReference type="Proteomes" id="UP000095085"/>
    </source>
</evidence>
<reference evidence="11" key="1">
    <citation type="submission" date="2016-05" db="EMBL/GenBank/DDBJ databases">
        <title>Comparative genomics of biotechnologically important yeasts.</title>
        <authorList>
            <consortium name="DOE Joint Genome Institute"/>
            <person name="Riley R."/>
            <person name="Haridas S."/>
            <person name="Wolfe K.H."/>
            <person name="Lopes M.R."/>
            <person name="Hittinger C.T."/>
            <person name="Goker M."/>
            <person name="Salamov A."/>
            <person name="Wisecaver J."/>
            <person name="Long T.M."/>
            <person name="Aerts A.L."/>
            <person name="Barry K."/>
            <person name="Choi C."/>
            <person name="Clum A."/>
            <person name="Coughlan A.Y."/>
            <person name="Deshpande S."/>
            <person name="Douglass A.P."/>
            <person name="Hanson S.J."/>
            <person name="Klenk H.-P."/>
            <person name="Labutti K."/>
            <person name="Lapidus A."/>
            <person name="Lindquist E."/>
            <person name="Lipzen A."/>
            <person name="Meier-Kolthoff J.P."/>
            <person name="Ohm R.A."/>
            <person name="Otillar R.P."/>
            <person name="Pangilinan J."/>
            <person name="Peng Y."/>
            <person name="Rokas A."/>
            <person name="Rosa C.A."/>
            <person name="Scheuner C."/>
            <person name="Sibirny A.A."/>
            <person name="Slot J.C."/>
            <person name="Stielow J.B."/>
            <person name="Sun H."/>
            <person name="Kurtzman C.P."/>
            <person name="Blackwell M."/>
            <person name="Grigoriev I.V."/>
            <person name="Jeffries T.W."/>
        </authorList>
    </citation>
    <scope>NUCLEOTIDE SEQUENCE [LARGE SCALE GENOMIC DNA]</scope>
    <source>
        <strain evidence="11">NRRL Y-1933</strain>
    </source>
</reference>
<dbReference type="InterPro" id="IPR000602">
    <property type="entry name" value="Glyco_hydro_38_N"/>
</dbReference>
<dbReference type="Pfam" id="PF22907">
    <property type="entry name" value="Ams1-like_1st"/>
    <property type="match status" value="1"/>
</dbReference>
<dbReference type="OrthoDB" id="10261055at2759"/>
<dbReference type="EC" id="3.2.1.24" evidence="3"/>
<dbReference type="InterPro" id="IPR037045">
    <property type="entry name" value="S8pro/Inhibitor_I9_sf"/>
</dbReference>
<evidence type="ECO:0000256" key="4">
    <source>
        <dbReference type="ARBA" id="ARBA00022723"/>
    </source>
</evidence>
<proteinExistence type="inferred from homology"/>
<dbReference type="Gene3D" id="3.20.110.10">
    <property type="entry name" value="Glycoside hydrolase 38, N terminal domain"/>
    <property type="match status" value="1"/>
</dbReference>
<evidence type="ECO:0000256" key="7">
    <source>
        <dbReference type="ARBA" id="ARBA00054985"/>
    </source>
</evidence>
<dbReference type="InterPro" id="IPR011013">
    <property type="entry name" value="Gal_mutarotase_sf_dom"/>
</dbReference>
<dbReference type="GO" id="GO:0000328">
    <property type="term" value="C:fungal-type vacuole lumen"/>
    <property type="evidence" value="ECO:0007669"/>
    <property type="project" value="EnsemblFungi"/>
</dbReference>
<dbReference type="Gene3D" id="2.70.98.30">
    <property type="entry name" value="Golgi alpha-mannosidase II, domain 4"/>
    <property type="match status" value="1"/>
</dbReference>
<dbReference type="EMBL" id="KV454538">
    <property type="protein sequence ID" value="ODV70044.1"/>
    <property type="molecule type" value="Genomic_DNA"/>
</dbReference>
<evidence type="ECO:0000313" key="10">
    <source>
        <dbReference type="EMBL" id="ODV70044.1"/>
    </source>
</evidence>
<dbReference type="RefSeq" id="XP_020079111.1">
    <property type="nucleotide sequence ID" value="XM_020223390.1"/>
</dbReference>
<dbReference type="PANTHER" id="PTHR46017">
    <property type="entry name" value="ALPHA-MANNOSIDASE 2C1"/>
    <property type="match status" value="1"/>
</dbReference>
<evidence type="ECO:0000256" key="2">
    <source>
        <dbReference type="ARBA" id="ARBA00009792"/>
    </source>
</evidence>
<dbReference type="Gene3D" id="1.20.1270.50">
    <property type="entry name" value="Glycoside hydrolase family 38, central domain"/>
    <property type="match status" value="1"/>
</dbReference>
<gene>
    <name evidence="10" type="ORF">HYPBUDRAFT_3963</name>
</gene>
<accession>A0A1E4RRX3</accession>
<sequence>MSDFKKYIVTLKENVSEADVSTVKLKIGELGGSITSEFSLIKGFVANLPSIHSSSIKEHEHVASIEEDKENAATNSSYAAGPTLDEYPQISYQPNFKPVDHLFQERLRQFTDTGGQYPELNLPHFYDIDRVDTNTPHLNIKVWKVPDGPNGETERPLFKEIDFDNIDWQDANKGNSFGPSWKTFWFKIEWEIPSKWLENKNLKEIHFQWDCNNEGLIYSKHGLPLQAFTGGGERTVYSIPKEHWSSKKQLYYLEMACNGMFGTGDSGHPDPNRYFRLDKCDLVLPNVDARRLYWDFWIIGDASRELSGWQKFQSNTVANEIMNVFDPNDPDSVLKGRELATKILGDKVDLEDVFDDDKRIDVYAVGNCHIDTAWLWPWAETKRKIVRSWTTQLKIADTYPEYVFVASQMQQFKWLKLYHPEILDKIKDKFTTNQFLPVGGSWVENDTNLPNGESLIRQFLLGQRFQLNEFGLKATTFWLPDTFGYSSQIPQICQSVGIGRFLTQKLSWNNINTFPLSTFNWVSLDGSQVLVHMPPADTYTASAHFGDVIRSQNNHKNLRDVPTGLLLYGHGDGGGGPTEEMVEKLRRCKGLADTVGGIPTVHVGNTVDDFYENVLERSNQGSDLPSWRGEIYLEFHRGTYTSQADIKKFNRLGEVKLHDLELIASYASIVNLNYDYPAKELVSLWQDLCLGQFHDIIPGSCIGMVYYEEAKPMYRKLLAKADKLIKEALKSFEKSDEKQFVNTLPWSRAEVIELDNVEDATLINSVKKYSDSYSYNGKTLVYVKSDSTNCQIVNTKNKEFLYPASVSQSKEGNYILSNKALTATISPNGIITSLYDEVNDREIIDTTATKQTNSEVIGGNQLVVFDDQPLQFPAWDTELYSLNKFKFLNNGEVSILTNDKLESSLLVKNKILEKSYIETVISIQGLDYEIDSFAQNNFIKFKSHVEWHETYKFLKVQFPTTINSASLALYETQFGITERPTHYNTSWDVAKFEVCHHKFLDLSGYNYGVSILNNSKYGASVHGNLIRLSLLRSPKAPDDKADMGSHDFEYAIYPHSGPLGNDTVKLAHNFNYKLDQYVDSKVDKLLHAISLLNNTSAILSHVKRAEDDEDVNVEYPNLAIQNKGQKSLVVRVYESLGGSVNEFLKIDDSILKVDKVYLTNSLEEVESEVKKEENGYPVKLRGFGFATYKIVLK</sequence>
<dbReference type="GO" id="GO:0006995">
    <property type="term" value="P:cellular response to nitrogen starvation"/>
    <property type="evidence" value="ECO:0007669"/>
    <property type="project" value="EnsemblFungi"/>
</dbReference>
<dbReference type="InterPro" id="IPR054723">
    <property type="entry name" value="Ams1-like_N"/>
</dbReference>
<dbReference type="FunFam" id="2.70.98.30:FF:000001">
    <property type="entry name" value="alpha-mannosidase 2C1 isoform X2"/>
    <property type="match status" value="1"/>
</dbReference>
<dbReference type="GO" id="GO:0034270">
    <property type="term" value="C:Cvt complex"/>
    <property type="evidence" value="ECO:0007669"/>
    <property type="project" value="EnsemblFungi"/>
</dbReference>
<dbReference type="Pfam" id="PF01074">
    <property type="entry name" value="Glyco_hydro_38N"/>
    <property type="match status" value="1"/>
</dbReference>
<comment type="catalytic activity">
    <reaction evidence="1">
        <text>Hydrolysis of terminal, non-reducing alpha-D-mannose residues in alpha-D-mannosides.</text>
        <dbReference type="EC" id="3.2.1.24"/>
    </reaction>
</comment>
<dbReference type="Pfam" id="PF07748">
    <property type="entry name" value="Glyco_hydro_38C"/>
    <property type="match status" value="1"/>
</dbReference>
<dbReference type="GeneID" id="30997939"/>
<dbReference type="SUPFAM" id="SSF88713">
    <property type="entry name" value="Glycoside hydrolase/deacetylase"/>
    <property type="match status" value="1"/>
</dbReference>
<dbReference type="FunFam" id="1.20.1270.50:FF:000004">
    <property type="entry name" value="alpha-mannosidase 2C1 isoform X1"/>
    <property type="match status" value="1"/>
</dbReference>
<dbReference type="SMART" id="SM00872">
    <property type="entry name" value="Alpha-mann_mid"/>
    <property type="match status" value="1"/>
</dbReference>
<dbReference type="InterPro" id="IPR027291">
    <property type="entry name" value="Glyco_hydro_38_N_sf"/>
</dbReference>
<dbReference type="SUPFAM" id="SSF74650">
    <property type="entry name" value="Galactose mutarotase-like"/>
    <property type="match status" value="1"/>
</dbReference>